<gene>
    <name evidence="9" type="primary">gerKB</name>
    <name evidence="9" type="ORF">GCM10011389_16060</name>
</gene>
<dbReference type="Pfam" id="PF03845">
    <property type="entry name" value="Spore_permease"/>
    <property type="match status" value="1"/>
</dbReference>
<dbReference type="PANTHER" id="PTHR34975:SF2">
    <property type="entry name" value="SPORE GERMINATION PROTEIN A2"/>
    <property type="match status" value="1"/>
</dbReference>
<feature type="transmembrane region" description="Helical" evidence="8">
    <location>
        <begin position="180"/>
        <end position="203"/>
    </location>
</feature>
<dbReference type="PANTHER" id="PTHR34975">
    <property type="entry name" value="SPORE GERMINATION PROTEIN A2"/>
    <property type="match status" value="1"/>
</dbReference>
<keyword evidence="5 8" id="KW-0812">Transmembrane</keyword>
<evidence type="ECO:0000256" key="4">
    <source>
        <dbReference type="ARBA" id="ARBA00022544"/>
    </source>
</evidence>
<dbReference type="InterPro" id="IPR004761">
    <property type="entry name" value="Spore_GerAB"/>
</dbReference>
<evidence type="ECO:0000256" key="8">
    <source>
        <dbReference type="SAM" id="Phobius"/>
    </source>
</evidence>
<accession>A0ABQ1Q1P8</accession>
<dbReference type="NCBIfam" id="TIGR00912">
    <property type="entry name" value="2A0309"/>
    <property type="match status" value="1"/>
</dbReference>
<name>A0ABQ1Q1P8_9BACI</name>
<comment type="caution">
    <text evidence="9">The sequence shown here is derived from an EMBL/GenBank/DDBJ whole genome shotgun (WGS) entry which is preliminary data.</text>
</comment>
<evidence type="ECO:0000256" key="1">
    <source>
        <dbReference type="ARBA" id="ARBA00004141"/>
    </source>
</evidence>
<evidence type="ECO:0000256" key="7">
    <source>
        <dbReference type="ARBA" id="ARBA00023136"/>
    </source>
</evidence>
<feature type="transmembrane region" description="Helical" evidence="8">
    <location>
        <begin position="215"/>
        <end position="243"/>
    </location>
</feature>
<feature type="transmembrane region" description="Helical" evidence="8">
    <location>
        <begin position="269"/>
        <end position="295"/>
    </location>
</feature>
<dbReference type="EMBL" id="BMIN01000005">
    <property type="protein sequence ID" value="GGD09318.1"/>
    <property type="molecule type" value="Genomic_DNA"/>
</dbReference>
<evidence type="ECO:0000256" key="3">
    <source>
        <dbReference type="ARBA" id="ARBA00022448"/>
    </source>
</evidence>
<keyword evidence="4" id="KW-0309">Germination</keyword>
<feature type="transmembrane region" description="Helical" evidence="8">
    <location>
        <begin position="307"/>
        <end position="327"/>
    </location>
</feature>
<keyword evidence="3" id="KW-0813">Transport</keyword>
<keyword evidence="7 8" id="KW-0472">Membrane</keyword>
<sequence length="366" mass="41667">MKESITRYQFISLVILFEFGSSIIVGLGLEAKQNAWLVILLSMIGGILLYWLFTRFVSSYPDTPFPQVLQIVAGPYLGYLFIWVYIAYFLYIAARVLRDFTMLTAQTILHETPLIAVSLLFMLVVCFACYLGIEVIARTSELFLPFILLMGGLFLMFVFIMDLPKIHHLQPFFNQDIGEILSFVFPTGVTFPFGELIVFTIIFHHLEDPLKSFRYGVTGILYSGTSLLIISVTILMVLGPMIAMNSTVPLLDTISLVNLQGIIQRLDPIVIIIMVITGFFKITIFFYAAVAMLQYLFRLPRRDSKGLIGFMGILVIILSILISPNFVEHMKEGLDIVPIYVHVPMQMIIPSFLFLLLFIRNKRNNQ</sequence>
<keyword evidence="10" id="KW-1185">Reference proteome</keyword>
<feature type="transmembrane region" description="Helical" evidence="8">
    <location>
        <begin position="142"/>
        <end position="160"/>
    </location>
</feature>
<dbReference type="Proteomes" id="UP000642571">
    <property type="component" value="Unassembled WGS sequence"/>
</dbReference>
<reference evidence="10" key="1">
    <citation type="journal article" date="2019" name="Int. J. Syst. Evol. Microbiol.">
        <title>The Global Catalogue of Microorganisms (GCM) 10K type strain sequencing project: providing services to taxonomists for standard genome sequencing and annotation.</title>
        <authorList>
            <consortium name="The Broad Institute Genomics Platform"/>
            <consortium name="The Broad Institute Genome Sequencing Center for Infectious Disease"/>
            <person name="Wu L."/>
            <person name="Ma J."/>
        </authorList>
    </citation>
    <scope>NUCLEOTIDE SEQUENCE [LARGE SCALE GENOMIC DNA]</scope>
    <source>
        <strain evidence="10">CGMCC 1.15353</strain>
    </source>
</reference>
<comment type="similarity">
    <text evidence="2">Belongs to the amino acid-polyamine-organocation (APC) superfamily. Spore germination protein (SGP) (TC 2.A.3.9) family.</text>
</comment>
<protein>
    <submittedName>
        <fullName evidence="9">Spore germination protein KB</fullName>
    </submittedName>
</protein>
<evidence type="ECO:0000256" key="5">
    <source>
        <dbReference type="ARBA" id="ARBA00022692"/>
    </source>
</evidence>
<feature type="transmembrane region" description="Helical" evidence="8">
    <location>
        <begin position="7"/>
        <end position="29"/>
    </location>
</feature>
<feature type="transmembrane region" description="Helical" evidence="8">
    <location>
        <begin position="339"/>
        <end position="359"/>
    </location>
</feature>
<feature type="transmembrane region" description="Helical" evidence="8">
    <location>
        <begin position="74"/>
        <end position="94"/>
    </location>
</feature>
<evidence type="ECO:0000256" key="2">
    <source>
        <dbReference type="ARBA" id="ARBA00007998"/>
    </source>
</evidence>
<organism evidence="9 10">
    <name type="scientific">Pontibacillus salipaludis</name>
    <dbReference type="NCBI Taxonomy" id="1697394"/>
    <lineage>
        <taxon>Bacteria</taxon>
        <taxon>Bacillati</taxon>
        <taxon>Bacillota</taxon>
        <taxon>Bacilli</taxon>
        <taxon>Bacillales</taxon>
        <taxon>Bacillaceae</taxon>
        <taxon>Pontibacillus</taxon>
    </lineage>
</organism>
<evidence type="ECO:0000313" key="10">
    <source>
        <dbReference type="Proteomes" id="UP000642571"/>
    </source>
</evidence>
<feature type="transmembrane region" description="Helical" evidence="8">
    <location>
        <begin position="35"/>
        <end position="53"/>
    </location>
</feature>
<feature type="transmembrane region" description="Helical" evidence="8">
    <location>
        <begin position="114"/>
        <end position="133"/>
    </location>
</feature>
<evidence type="ECO:0000313" key="9">
    <source>
        <dbReference type="EMBL" id="GGD09318.1"/>
    </source>
</evidence>
<dbReference type="RefSeq" id="WP_188652589.1">
    <property type="nucleotide sequence ID" value="NZ_BMIN01000005.1"/>
</dbReference>
<comment type="subcellular location">
    <subcellularLocation>
        <location evidence="1">Membrane</location>
        <topology evidence="1">Multi-pass membrane protein</topology>
    </subcellularLocation>
</comment>
<keyword evidence="6 8" id="KW-1133">Transmembrane helix</keyword>
<evidence type="ECO:0000256" key="6">
    <source>
        <dbReference type="ARBA" id="ARBA00022989"/>
    </source>
</evidence>
<proteinExistence type="inferred from homology"/>